<evidence type="ECO:0000256" key="3">
    <source>
        <dbReference type="ARBA" id="ARBA00022692"/>
    </source>
</evidence>
<dbReference type="InterPro" id="IPR019108">
    <property type="entry name" value="Caa3_assmbl_CtaG-rel"/>
</dbReference>
<organism evidence="7 8">
    <name type="scientific">Sulfobacillus thermotolerans</name>
    <dbReference type="NCBI Taxonomy" id="338644"/>
    <lineage>
        <taxon>Bacteria</taxon>
        <taxon>Bacillati</taxon>
        <taxon>Bacillota</taxon>
        <taxon>Clostridia</taxon>
        <taxon>Eubacteriales</taxon>
        <taxon>Clostridiales Family XVII. Incertae Sedis</taxon>
        <taxon>Sulfobacillus</taxon>
    </lineage>
</organism>
<gene>
    <name evidence="7" type="ORF">BXT84_09290</name>
</gene>
<dbReference type="Pfam" id="PF09678">
    <property type="entry name" value="Caa3_CtaG"/>
    <property type="match status" value="1"/>
</dbReference>
<feature type="transmembrane region" description="Helical" evidence="6">
    <location>
        <begin position="20"/>
        <end position="38"/>
    </location>
</feature>
<keyword evidence="2" id="KW-1003">Cell membrane</keyword>
<reference evidence="7 8" key="1">
    <citation type="journal article" date="2019" name="Sci. Rep.">
        <title>Sulfobacillus thermotolerans: new insights into resistance and metabolic capacities of acidophilic chemolithotrophs.</title>
        <authorList>
            <person name="Panyushkina A.E."/>
            <person name="Babenko V.V."/>
            <person name="Nikitina A.S."/>
            <person name="Selezneva O.V."/>
            <person name="Tsaplina I.A."/>
            <person name="Letarova M.A."/>
            <person name="Kostryukova E.S."/>
            <person name="Letarov A.V."/>
        </authorList>
    </citation>
    <scope>NUCLEOTIDE SEQUENCE [LARGE SCALE GENOMIC DNA]</scope>
    <source>
        <strain evidence="7 8">Kr1</strain>
    </source>
</reference>
<accession>A0ABN5H0C7</accession>
<evidence type="ECO:0000256" key="1">
    <source>
        <dbReference type="ARBA" id="ARBA00004651"/>
    </source>
</evidence>
<keyword evidence="3 6" id="KW-0812">Transmembrane</keyword>
<keyword evidence="8" id="KW-1185">Reference proteome</keyword>
<proteinExistence type="predicted"/>
<evidence type="ECO:0000256" key="4">
    <source>
        <dbReference type="ARBA" id="ARBA00022989"/>
    </source>
</evidence>
<evidence type="ECO:0000256" key="2">
    <source>
        <dbReference type="ARBA" id="ARBA00022475"/>
    </source>
</evidence>
<evidence type="ECO:0000256" key="6">
    <source>
        <dbReference type="SAM" id="Phobius"/>
    </source>
</evidence>
<feature type="transmembrane region" description="Helical" evidence="6">
    <location>
        <begin position="59"/>
        <end position="80"/>
    </location>
</feature>
<evidence type="ECO:0000313" key="7">
    <source>
        <dbReference type="EMBL" id="AUW94123.1"/>
    </source>
</evidence>
<feature type="transmembrane region" description="Helical" evidence="6">
    <location>
        <begin position="255"/>
        <end position="276"/>
    </location>
</feature>
<dbReference type="EMBL" id="CP019454">
    <property type="protein sequence ID" value="AUW94123.1"/>
    <property type="molecule type" value="Genomic_DNA"/>
</dbReference>
<evidence type="ECO:0008006" key="9">
    <source>
        <dbReference type="Google" id="ProtNLM"/>
    </source>
</evidence>
<keyword evidence="4 6" id="KW-1133">Transmembrane helix</keyword>
<evidence type="ECO:0000313" key="8">
    <source>
        <dbReference type="Proteomes" id="UP000325292"/>
    </source>
</evidence>
<comment type="subcellular location">
    <subcellularLocation>
        <location evidence="1">Cell membrane</location>
        <topology evidence="1">Multi-pass membrane protein</topology>
    </subcellularLocation>
</comment>
<feature type="transmembrane region" description="Helical" evidence="6">
    <location>
        <begin position="92"/>
        <end position="112"/>
    </location>
</feature>
<protein>
    <recommendedName>
        <fullName evidence="9">Cytochrome c oxidase assembly protein</fullName>
    </recommendedName>
</protein>
<sequence length="286" mass="33170">MTQTHARWTMANFWRHNVFFLWHPVMALILILLFSFYLRLTGRRHHHATGYSASFLQQAYFTLALLMFYLAMGSPIRLAAEHYLFSAHMLQYALLTMVIPPLFLLGLPEALLARVWHHGTWSRLLAGVTNPVVAILLFNIVFAGFNYPPLLDVSLLSGWLYILESYVVLILAITMWWPILAPLPLKGFTPSDSWDQDHIELGMVSRIYQLMYIFFNFALMMLVWFYIIDTHVAFYSFYVHAPRLLSLTPLADQQLGVVILEAFMGLGFVVAFVASYSRYDDSHWYD</sequence>
<name>A0ABN5H0C7_9FIRM</name>
<feature type="transmembrane region" description="Helical" evidence="6">
    <location>
        <begin position="124"/>
        <end position="147"/>
    </location>
</feature>
<feature type="transmembrane region" description="Helical" evidence="6">
    <location>
        <begin position="159"/>
        <end position="180"/>
    </location>
</feature>
<feature type="transmembrane region" description="Helical" evidence="6">
    <location>
        <begin position="210"/>
        <end position="235"/>
    </location>
</feature>
<evidence type="ECO:0000256" key="5">
    <source>
        <dbReference type="ARBA" id="ARBA00023136"/>
    </source>
</evidence>
<dbReference type="Proteomes" id="UP000325292">
    <property type="component" value="Chromosome"/>
</dbReference>
<keyword evidence="5 6" id="KW-0472">Membrane</keyword>